<comment type="caution">
    <text evidence="2">The sequence shown here is derived from an EMBL/GenBank/DDBJ whole genome shotgun (WGS) entry which is preliminary data.</text>
</comment>
<dbReference type="InterPro" id="IPR036397">
    <property type="entry name" value="RNaseH_sf"/>
</dbReference>
<dbReference type="SUPFAM" id="SSF53098">
    <property type="entry name" value="Ribonuclease H-like"/>
    <property type="match status" value="1"/>
</dbReference>
<accession>A0ABD2YQV3</accession>
<evidence type="ECO:0000259" key="1">
    <source>
        <dbReference type="PROSITE" id="PS50879"/>
    </source>
</evidence>
<dbReference type="EMBL" id="JBJUIK010000012">
    <property type="protein sequence ID" value="KAL3509757.1"/>
    <property type="molecule type" value="Genomic_DNA"/>
</dbReference>
<protein>
    <recommendedName>
        <fullName evidence="1">RNase H type-1 domain-containing protein</fullName>
    </recommendedName>
</protein>
<dbReference type="CDD" id="cd06222">
    <property type="entry name" value="RNase_H_like"/>
    <property type="match status" value="1"/>
</dbReference>
<evidence type="ECO:0000313" key="3">
    <source>
        <dbReference type="Proteomes" id="UP001630127"/>
    </source>
</evidence>
<dbReference type="PANTHER" id="PTHR47723:SF7">
    <property type="entry name" value="RNASE H FAMILY PROTEIN"/>
    <property type="match status" value="1"/>
</dbReference>
<dbReference type="PROSITE" id="PS50879">
    <property type="entry name" value="RNASE_H_1"/>
    <property type="match status" value="1"/>
</dbReference>
<gene>
    <name evidence="2" type="ORF">ACH5RR_029158</name>
</gene>
<feature type="domain" description="RNase H type-1" evidence="1">
    <location>
        <begin position="69"/>
        <end position="173"/>
    </location>
</feature>
<reference evidence="2 3" key="1">
    <citation type="submission" date="2024-11" db="EMBL/GenBank/DDBJ databases">
        <title>A near-complete genome assembly of Cinchona calisaya.</title>
        <authorList>
            <person name="Lian D.C."/>
            <person name="Zhao X.W."/>
            <person name="Wei L."/>
        </authorList>
    </citation>
    <scope>NUCLEOTIDE SEQUENCE [LARGE SCALE GENOMIC DNA]</scope>
    <source>
        <tissue evidence="2">Nenye</tissue>
    </source>
</reference>
<dbReference type="Proteomes" id="UP001630127">
    <property type="component" value="Unassembled WGS sequence"/>
</dbReference>
<dbReference type="InterPro" id="IPR002156">
    <property type="entry name" value="RNaseH_domain"/>
</dbReference>
<dbReference type="InterPro" id="IPR053151">
    <property type="entry name" value="RNase_H-like"/>
</dbReference>
<dbReference type="Gene3D" id="3.30.420.10">
    <property type="entry name" value="Ribonuclease H-like superfamily/Ribonuclease H"/>
    <property type="match status" value="1"/>
</dbReference>
<dbReference type="InterPro" id="IPR044730">
    <property type="entry name" value="RNase_H-like_dom_plant"/>
</dbReference>
<evidence type="ECO:0000313" key="2">
    <source>
        <dbReference type="EMBL" id="KAL3509757.1"/>
    </source>
</evidence>
<name>A0ABD2YQV3_9GENT</name>
<dbReference type="Pfam" id="PF13456">
    <property type="entry name" value="RVT_3"/>
    <property type="match status" value="1"/>
</dbReference>
<dbReference type="PANTHER" id="PTHR47723">
    <property type="entry name" value="OS05G0353850 PROTEIN"/>
    <property type="match status" value="1"/>
</dbReference>
<sequence>MRNSFIFDNTPANLSSFLLAIRRDLHSISRIKLFPTRLSSSFIFSWQISFEAPRPRASLTRLVVQDFPLVGLHKLNIDGSSLGNLGAGEGGIIRTAHGIPVVVFSLSFSYKTNMEAEMLALLTGIQLCIDKGLLNVFIETDSLILFKMIQGHTPTPWKLDSLLRKVFARSMIC</sequence>
<keyword evidence="3" id="KW-1185">Reference proteome</keyword>
<organism evidence="2 3">
    <name type="scientific">Cinchona calisaya</name>
    <dbReference type="NCBI Taxonomy" id="153742"/>
    <lineage>
        <taxon>Eukaryota</taxon>
        <taxon>Viridiplantae</taxon>
        <taxon>Streptophyta</taxon>
        <taxon>Embryophyta</taxon>
        <taxon>Tracheophyta</taxon>
        <taxon>Spermatophyta</taxon>
        <taxon>Magnoliopsida</taxon>
        <taxon>eudicotyledons</taxon>
        <taxon>Gunneridae</taxon>
        <taxon>Pentapetalae</taxon>
        <taxon>asterids</taxon>
        <taxon>lamiids</taxon>
        <taxon>Gentianales</taxon>
        <taxon>Rubiaceae</taxon>
        <taxon>Cinchonoideae</taxon>
        <taxon>Cinchoneae</taxon>
        <taxon>Cinchona</taxon>
    </lineage>
</organism>
<proteinExistence type="predicted"/>
<dbReference type="InterPro" id="IPR012337">
    <property type="entry name" value="RNaseH-like_sf"/>
</dbReference>
<dbReference type="AlphaFoldDB" id="A0ABD2YQV3"/>